<name>A0A941GP88_9CHRO</name>
<keyword evidence="10" id="KW-0489">Methyltransferase</keyword>
<dbReference type="GO" id="GO:0032259">
    <property type="term" value="P:methylation"/>
    <property type="evidence" value="ECO:0007669"/>
    <property type="project" value="UniProtKB-KW"/>
</dbReference>
<keyword evidence="2 5" id="KW-0145">Chemotaxis</keyword>
<gene>
    <name evidence="5 10" type="primary">cheB</name>
    <name evidence="10" type="ORF">DSM107014_05545</name>
</gene>
<dbReference type="NCBIfam" id="NF001965">
    <property type="entry name" value="PRK00742.1"/>
    <property type="match status" value="1"/>
</dbReference>
<dbReference type="GO" id="GO:0006935">
    <property type="term" value="P:chemotaxis"/>
    <property type="evidence" value="ECO:0007669"/>
    <property type="project" value="UniProtKB-UniRule"/>
</dbReference>
<reference evidence="10" key="1">
    <citation type="submission" date="2021-02" db="EMBL/GenBank/DDBJ databases">
        <title>Metagenome analyses of Stigonema ocellatum DSM 106950, Chlorogloea purpurea SAG 13.99 and Gomphosphaeria aponina DSM 107014.</title>
        <authorList>
            <person name="Marter P."/>
            <person name="Huang S."/>
        </authorList>
    </citation>
    <scope>NUCLEOTIDE SEQUENCE</scope>
    <source>
        <strain evidence="10">JP213</strain>
    </source>
</reference>
<dbReference type="GO" id="GO:0008984">
    <property type="term" value="F:protein-glutamate methylesterase activity"/>
    <property type="evidence" value="ECO:0007669"/>
    <property type="project" value="UniProtKB-UniRule"/>
</dbReference>
<organism evidence="10 11">
    <name type="scientific">Gomphosphaeria aponina SAG 52.96 = DSM 107014</name>
    <dbReference type="NCBI Taxonomy" id="1521640"/>
    <lineage>
        <taxon>Bacteria</taxon>
        <taxon>Bacillati</taxon>
        <taxon>Cyanobacteriota</taxon>
        <taxon>Cyanophyceae</taxon>
        <taxon>Oscillatoriophycideae</taxon>
        <taxon>Chroococcales</taxon>
        <taxon>Gomphosphaeriaceae</taxon>
        <taxon>Gomphosphaeria</taxon>
    </lineage>
</organism>
<dbReference type="PROSITE" id="PS50122">
    <property type="entry name" value="CHEB"/>
    <property type="match status" value="1"/>
</dbReference>
<dbReference type="NCBIfam" id="NF009206">
    <property type="entry name" value="PRK12555.1"/>
    <property type="match status" value="1"/>
</dbReference>
<evidence type="ECO:0000256" key="1">
    <source>
        <dbReference type="ARBA" id="ARBA00022490"/>
    </source>
</evidence>
<feature type="active site" evidence="5 6">
    <location>
        <position position="196"/>
    </location>
</feature>
<dbReference type="GO" id="GO:0005737">
    <property type="term" value="C:cytoplasm"/>
    <property type="evidence" value="ECO:0007669"/>
    <property type="project" value="UniProtKB-SubCell"/>
</dbReference>
<evidence type="ECO:0000256" key="4">
    <source>
        <dbReference type="ARBA" id="ARBA00048267"/>
    </source>
</evidence>
<dbReference type="Pfam" id="PF01339">
    <property type="entry name" value="CheB_methylest"/>
    <property type="match status" value="1"/>
</dbReference>
<dbReference type="CDD" id="cd17541">
    <property type="entry name" value="REC_CheB-like"/>
    <property type="match status" value="1"/>
</dbReference>
<evidence type="ECO:0000256" key="3">
    <source>
        <dbReference type="ARBA" id="ARBA00022801"/>
    </source>
</evidence>
<evidence type="ECO:0000256" key="2">
    <source>
        <dbReference type="ARBA" id="ARBA00022500"/>
    </source>
</evidence>
<feature type="domain" description="CheB-type methylesterase" evidence="9">
    <location>
        <begin position="157"/>
        <end position="345"/>
    </location>
</feature>
<dbReference type="InterPro" id="IPR011006">
    <property type="entry name" value="CheY-like_superfamily"/>
</dbReference>
<dbReference type="EC" id="3.1.1.61" evidence="5"/>
<dbReference type="Gene3D" id="3.40.50.180">
    <property type="entry name" value="Methylesterase CheB, C-terminal domain"/>
    <property type="match status" value="1"/>
</dbReference>
<dbReference type="CDD" id="cd16432">
    <property type="entry name" value="CheB_Rec"/>
    <property type="match status" value="1"/>
</dbReference>
<comment type="catalytic activity">
    <reaction evidence="4 5">
        <text>[protein]-L-glutamate 5-O-methyl ester + H2O = L-glutamyl-[protein] + methanol + H(+)</text>
        <dbReference type="Rhea" id="RHEA:23236"/>
        <dbReference type="Rhea" id="RHEA-COMP:10208"/>
        <dbReference type="Rhea" id="RHEA-COMP:10311"/>
        <dbReference type="ChEBI" id="CHEBI:15377"/>
        <dbReference type="ChEBI" id="CHEBI:15378"/>
        <dbReference type="ChEBI" id="CHEBI:17790"/>
        <dbReference type="ChEBI" id="CHEBI:29973"/>
        <dbReference type="ChEBI" id="CHEBI:82795"/>
        <dbReference type="EC" id="3.1.1.61"/>
    </reaction>
</comment>
<feature type="domain" description="Response regulatory" evidence="8">
    <location>
        <begin position="3"/>
        <end position="121"/>
    </location>
</feature>
<evidence type="ECO:0000313" key="11">
    <source>
        <dbReference type="Proteomes" id="UP000767446"/>
    </source>
</evidence>
<dbReference type="SMART" id="SM00448">
    <property type="entry name" value="REC"/>
    <property type="match status" value="1"/>
</dbReference>
<dbReference type="PANTHER" id="PTHR42872">
    <property type="entry name" value="PROTEIN-GLUTAMATE METHYLESTERASE/PROTEIN-GLUTAMINE GLUTAMINASE"/>
    <property type="match status" value="1"/>
</dbReference>
<comment type="function">
    <text evidence="5">Involved in chemotaxis. Part of a chemotaxis signal transduction system that modulates chemotaxis in response to various stimuli. Catalyzes the demethylation of specific methylglutamate residues introduced into the chemoreceptors (methyl-accepting chemotaxis proteins or MCP) by CheR. Also mediates the irreversible deamidation of specific glutamine residues to glutamic acid.</text>
</comment>
<evidence type="ECO:0000259" key="9">
    <source>
        <dbReference type="PROSITE" id="PS50122"/>
    </source>
</evidence>
<feature type="active site" evidence="5 6">
    <location>
        <position position="169"/>
    </location>
</feature>
<comment type="caution">
    <text evidence="10">The sequence shown here is derived from an EMBL/GenBank/DDBJ whole genome shotgun (WGS) entry which is preliminary data.</text>
</comment>
<comment type="similarity">
    <text evidence="5">Belongs to the CheB family.</text>
</comment>
<accession>A0A941GP88</accession>
<dbReference type="InterPro" id="IPR000673">
    <property type="entry name" value="Sig_transdc_resp-reg_Me-estase"/>
</dbReference>
<protein>
    <recommendedName>
        <fullName evidence="5">Protein-glutamate methylesterase/protein-glutamine glutaminase</fullName>
        <ecNumber evidence="5">3.1.1.61</ecNumber>
        <ecNumber evidence="5">3.5.1.44</ecNumber>
    </recommendedName>
</protein>
<dbReference type="EC" id="3.5.1.44" evidence="5"/>
<dbReference type="HAMAP" id="MF_00099">
    <property type="entry name" value="CheB_chemtxs"/>
    <property type="match status" value="1"/>
</dbReference>
<feature type="active site" evidence="5 6">
    <location>
        <position position="289"/>
    </location>
</feature>
<dbReference type="PROSITE" id="PS50110">
    <property type="entry name" value="RESPONSE_REGULATORY"/>
    <property type="match status" value="1"/>
</dbReference>
<dbReference type="SUPFAM" id="SSF52172">
    <property type="entry name" value="CheY-like"/>
    <property type="match status" value="1"/>
</dbReference>
<feature type="modified residue" description="4-aspartylphosphate" evidence="5 7">
    <location>
        <position position="54"/>
    </location>
</feature>
<keyword evidence="5 7" id="KW-0597">Phosphoprotein</keyword>
<dbReference type="InterPro" id="IPR008248">
    <property type="entry name" value="CheB-like"/>
</dbReference>
<dbReference type="Gene3D" id="3.40.50.2300">
    <property type="match status" value="1"/>
</dbReference>
<dbReference type="SUPFAM" id="SSF52738">
    <property type="entry name" value="Methylesterase CheB, C-terminal domain"/>
    <property type="match status" value="1"/>
</dbReference>
<dbReference type="GO" id="GO:0050568">
    <property type="term" value="F:protein-glutamine glutaminase activity"/>
    <property type="evidence" value="ECO:0007669"/>
    <property type="project" value="UniProtKB-UniRule"/>
</dbReference>
<dbReference type="Pfam" id="PF00072">
    <property type="entry name" value="Response_reg"/>
    <property type="match status" value="1"/>
</dbReference>
<dbReference type="AlphaFoldDB" id="A0A941GP88"/>
<dbReference type="PANTHER" id="PTHR42872:SF6">
    <property type="entry name" value="PROTEIN-GLUTAMATE METHYLESTERASE_PROTEIN-GLUTAMINE GLUTAMINASE"/>
    <property type="match status" value="1"/>
</dbReference>
<proteinExistence type="inferred from homology"/>
<evidence type="ECO:0000256" key="6">
    <source>
        <dbReference type="PROSITE-ProRule" id="PRU00050"/>
    </source>
</evidence>
<dbReference type="Proteomes" id="UP000767446">
    <property type="component" value="Unassembled WGS sequence"/>
</dbReference>
<comment type="catalytic activity">
    <reaction evidence="5">
        <text>L-glutaminyl-[protein] + H2O = L-glutamyl-[protein] + NH4(+)</text>
        <dbReference type="Rhea" id="RHEA:16441"/>
        <dbReference type="Rhea" id="RHEA-COMP:10207"/>
        <dbReference type="Rhea" id="RHEA-COMP:10208"/>
        <dbReference type="ChEBI" id="CHEBI:15377"/>
        <dbReference type="ChEBI" id="CHEBI:28938"/>
        <dbReference type="ChEBI" id="CHEBI:29973"/>
        <dbReference type="ChEBI" id="CHEBI:30011"/>
        <dbReference type="EC" id="3.5.1.44"/>
    </reaction>
</comment>
<keyword evidence="10" id="KW-0808">Transferase</keyword>
<keyword evidence="3 5" id="KW-0378">Hydrolase</keyword>
<dbReference type="GO" id="GO:0000156">
    <property type="term" value="F:phosphorelay response regulator activity"/>
    <property type="evidence" value="ECO:0007669"/>
    <property type="project" value="InterPro"/>
</dbReference>
<dbReference type="PIRSF" id="PIRSF000876">
    <property type="entry name" value="RR_chemtxs_CheB"/>
    <property type="match status" value="1"/>
</dbReference>
<evidence type="ECO:0000256" key="7">
    <source>
        <dbReference type="PROSITE-ProRule" id="PRU00169"/>
    </source>
</evidence>
<dbReference type="GO" id="GO:0008168">
    <property type="term" value="F:methyltransferase activity"/>
    <property type="evidence" value="ECO:0007669"/>
    <property type="project" value="UniProtKB-KW"/>
</dbReference>
<comment type="PTM">
    <text evidence="5">Phosphorylated by CheA. Phosphorylation of the N-terminal regulatory domain activates the methylesterase activity.</text>
</comment>
<dbReference type="EMBL" id="JADQBC010000028">
    <property type="protein sequence ID" value="MBR8827359.1"/>
    <property type="molecule type" value="Genomic_DNA"/>
</dbReference>
<sequence length="345" mass="36827">MIKVILVEDSPVALTLLKKLLDSAPDIEVVGCASTGVEALEMIPKVNPDVICTDLHMPKMNGLELTTEVMALYPRPILIISASVQEEDTHHVFQLLEAGAVDIFPKPRAGQPKDYELIKQPLINKIKVLAGVRVFSKPQKYATPVKKEVPFMPTSMVSSKIKMVAIGASTGGPQALQEIFSKLPVNFPVPIICVQHISEGFLQGLIDWLTSVCKLKLVIAQSGVIPQPGNIYFPPEGQHLELDSSGKFFCSHAPQVGGHRPSITVTLKSVARVYGSTAIGILLTGMGKDGAEGMKAIAAAGGLTIAQDQGTSVVFGMPKEAIALGGVKEVLPLQAIAPFLLKKMV</sequence>
<comment type="domain">
    <text evidence="5">Contains a C-terminal catalytic domain, and an N-terminal region which modulates catalytic activity.</text>
</comment>
<evidence type="ECO:0000313" key="10">
    <source>
        <dbReference type="EMBL" id="MBR8827359.1"/>
    </source>
</evidence>
<dbReference type="InterPro" id="IPR001789">
    <property type="entry name" value="Sig_transdc_resp-reg_receiver"/>
</dbReference>
<evidence type="ECO:0000256" key="5">
    <source>
        <dbReference type="HAMAP-Rule" id="MF_00099"/>
    </source>
</evidence>
<dbReference type="InterPro" id="IPR035909">
    <property type="entry name" value="CheB_C"/>
</dbReference>
<keyword evidence="1 5" id="KW-0963">Cytoplasm</keyword>
<comment type="subcellular location">
    <subcellularLocation>
        <location evidence="5">Cytoplasm</location>
    </subcellularLocation>
</comment>
<evidence type="ECO:0000259" key="8">
    <source>
        <dbReference type="PROSITE" id="PS50110"/>
    </source>
</evidence>